<protein>
    <recommendedName>
        <fullName evidence="2">NlpC/P60 domain-containing protein</fullName>
    </recommendedName>
</protein>
<reference evidence="1" key="1">
    <citation type="submission" date="2016-07" db="EMBL/GenBank/DDBJ databases">
        <title>New class B carbapenemase carried by novel plasmid in Pseudomonas putida enviromental strain in eastern Amazonia.</title>
        <authorList>
            <person name="Souza C.O."/>
            <person name="Lima K.V."/>
            <person name="Brasiliense D.M."/>
            <person name="Perez-Chaparro P.J."/>
            <person name="Mamizuka E.M."/>
            <person name="Lima M.O."/>
            <person name="Lima L.N."/>
            <person name="McCulloch J.A."/>
        </authorList>
    </citation>
    <scope>NUCLEOTIDE SEQUENCE [LARGE SCALE GENOMIC DNA]</scope>
    <source>
        <strain evidence="1">IEC33019</strain>
    </source>
</reference>
<evidence type="ECO:0008006" key="2">
    <source>
        <dbReference type="Google" id="ProtNLM"/>
    </source>
</evidence>
<organism evidence="1">
    <name type="scientific">Pseudomonas putida</name>
    <name type="common">Arthrobacter siderocapsulatus</name>
    <dbReference type="NCBI Taxonomy" id="303"/>
    <lineage>
        <taxon>Bacteria</taxon>
        <taxon>Pseudomonadati</taxon>
        <taxon>Pseudomonadota</taxon>
        <taxon>Gammaproteobacteria</taxon>
        <taxon>Pseudomonadales</taxon>
        <taxon>Pseudomonadaceae</taxon>
        <taxon>Pseudomonas</taxon>
    </lineage>
</organism>
<dbReference type="EMBL" id="CP016634">
    <property type="protein sequence ID" value="ANY87646.1"/>
    <property type="molecule type" value="Genomic_DNA"/>
</dbReference>
<name>A0A1B2F680_PSEPU</name>
<gene>
    <name evidence="1" type="ORF">IEC33019_2087</name>
</gene>
<sequence length="131" mass="15312">MEWINTYLSCRYEDGARGPERYDCWGLVREARHLHMGKRLLPSWGHVRNTEPKEFTRAYRAEAEHMEVCRPEPGAIAAVMRGHICVHVALVVESGGRLKVLEINPERGARCIPLSQWQRDHNTVIYYRDRE</sequence>
<proteinExistence type="predicted"/>
<evidence type="ECO:0000313" key="1">
    <source>
        <dbReference type="EMBL" id="ANY87646.1"/>
    </source>
</evidence>
<dbReference type="AlphaFoldDB" id="A0A1B2F680"/>
<dbReference type="Gene3D" id="3.90.1720.10">
    <property type="entry name" value="endopeptidase domain like (from Nostoc punctiforme)"/>
    <property type="match status" value="1"/>
</dbReference>
<accession>A0A1B2F680</accession>